<feature type="domain" description="C2H2-type" evidence="10">
    <location>
        <begin position="165"/>
        <end position="194"/>
    </location>
</feature>
<dbReference type="InterPro" id="IPR036236">
    <property type="entry name" value="Znf_C2H2_sf"/>
</dbReference>
<keyword evidence="4 9" id="KW-0863">Zinc-finger</keyword>
<evidence type="ECO:0000313" key="11">
    <source>
        <dbReference type="EMBL" id="CAD7646942.1"/>
    </source>
</evidence>
<keyword evidence="6" id="KW-0805">Transcription regulation</keyword>
<feature type="domain" description="C2H2-type" evidence="10">
    <location>
        <begin position="316"/>
        <end position="345"/>
    </location>
</feature>
<dbReference type="EMBL" id="CAJPVJ010002571">
    <property type="protein sequence ID" value="CAG2166474.1"/>
    <property type="molecule type" value="Genomic_DNA"/>
</dbReference>
<accession>A0A7R9LS91</accession>
<evidence type="ECO:0000256" key="9">
    <source>
        <dbReference type="PROSITE-ProRule" id="PRU00042"/>
    </source>
</evidence>
<keyword evidence="3" id="KW-0677">Repeat</keyword>
<protein>
    <recommendedName>
        <fullName evidence="10">C2H2-type domain-containing protein</fullName>
    </recommendedName>
</protein>
<keyword evidence="12" id="KW-1185">Reference proteome</keyword>
<sequence>MVSDEHVIGSRDEIVCDKSQDIDCQQLIDKKSKIDDNLVDTKTDISSEPIEPVADNHKSLMSNGEYVCDHQNCSQRFSNIKALLLHKASRVHKSSDGRFVCDYEDCRKTFSKFSKKVHFVEHLYIHYGLIPFGGRCRCDQKGCSATFSTPKDLRQHELRKHESTYRCDREGCDFKTGRKSILNKHKSIHSTERLFKCSLNECDKWFKTRKDMTRHQHNLHPDAFPDIPWIHCSHTGCEFRTKFKQTMSAHIEHHLKEYLCHECGKGYANSGRLKEHQRSHDETMQYQCEWPGCAKRFTQKSSFIGHMDAHSAKAIYRCSWPGCEKAYFNVRSLESHIHTHKGIKNYRCEWPACDYATTRAKYLNLHMNKHVAKE</sequence>
<keyword evidence="7" id="KW-0804">Transcription</keyword>
<dbReference type="OrthoDB" id="6514872at2759"/>
<evidence type="ECO:0000256" key="7">
    <source>
        <dbReference type="ARBA" id="ARBA00023163"/>
    </source>
</evidence>
<dbReference type="Pfam" id="PF00096">
    <property type="entry name" value="zf-C2H2"/>
    <property type="match status" value="2"/>
</dbReference>
<dbReference type="GO" id="GO:0006357">
    <property type="term" value="P:regulation of transcription by RNA polymerase II"/>
    <property type="evidence" value="ECO:0007669"/>
    <property type="project" value="TreeGrafter"/>
</dbReference>
<comment type="subcellular location">
    <subcellularLocation>
        <location evidence="1">Nucleus</location>
    </subcellularLocation>
</comment>
<evidence type="ECO:0000256" key="6">
    <source>
        <dbReference type="ARBA" id="ARBA00023015"/>
    </source>
</evidence>
<evidence type="ECO:0000256" key="2">
    <source>
        <dbReference type="ARBA" id="ARBA00022723"/>
    </source>
</evidence>
<reference evidence="11" key="1">
    <citation type="submission" date="2020-11" db="EMBL/GenBank/DDBJ databases">
        <authorList>
            <person name="Tran Van P."/>
        </authorList>
    </citation>
    <scope>NUCLEOTIDE SEQUENCE</scope>
</reference>
<feature type="domain" description="C2H2-type" evidence="10">
    <location>
        <begin position="258"/>
        <end position="285"/>
    </location>
</feature>
<evidence type="ECO:0000256" key="3">
    <source>
        <dbReference type="ARBA" id="ARBA00022737"/>
    </source>
</evidence>
<feature type="domain" description="C2H2-type" evidence="10">
    <location>
        <begin position="286"/>
        <end position="315"/>
    </location>
</feature>
<gene>
    <name evidence="11" type="ORF">ONB1V03_LOCUS5996</name>
</gene>
<dbReference type="SUPFAM" id="SSF57667">
    <property type="entry name" value="beta-beta-alpha zinc fingers"/>
    <property type="match status" value="4"/>
</dbReference>
<dbReference type="GO" id="GO:0008270">
    <property type="term" value="F:zinc ion binding"/>
    <property type="evidence" value="ECO:0007669"/>
    <property type="project" value="UniProtKB-KW"/>
</dbReference>
<dbReference type="GO" id="GO:0005634">
    <property type="term" value="C:nucleus"/>
    <property type="evidence" value="ECO:0007669"/>
    <property type="project" value="UniProtKB-SubCell"/>
</dbReference>
<dbReference type="PROSITE" id="PS50157">
    <property type="entry name" value="ZINC_FINGER_C2H2_2"/>
    <property type="match status" value="7"/>
</dbReference>
<evidence type="ECO:0000256" key="5">
    <source>
        <dbReference type="ARBA" id="ARBA00022833"/>
    </source>
</evidence>
<dbReference type="PANTHER" id="PTHR46179">
    <property type="entry name" value="ZINC FINGER PROTEIN"/>
    <property type="match status" value="1"/>
</dbReference>
<evidence type="ECO:0000256" key="8">
    <source>
        <dbReference type="ARBA" id="ARBA00023242"/>
    </source>
</evidence>
<dbReference type="PROSITE" id="PS00028">
    <property type="entry name" value="ZINC_FINGER_C2H2_1"/>
    <property type="match status" value="5"/>
</dbReference>
<dbReference type="InterPro" id="IPR051061">
    <property type="entry name" value="Zinc_finger_trans_reg"/>
</dbReference>
<feature type="domain" description="C2H2-type" evidence="10">
    <location>
        <begin position="346"/>
        <end position="374"/>
    </location>
</feature>
<feature type="domain" description="C2H2-type" evidence="10">
    <location>
        <begin position="66"/>
        <end position="97"/>
    </location>
</feature>
<evidence type="ECO:0000313" key="12">
    <source>
        <dbReference type="Proteomes" id="UP000728032"/>
    </source>
</evidence>
<evidence type="ECO:0000256" key="4">
    <source>
        <dbReference type="ARBA" id="ARBA00022771"/>
    </source>
</evidence>
<dbReference type="SMART" id="SM00355">
    <property type="entry name" value="ZnF_C2H2"/>
    <property type="match status" value="10"/>
</dbReference>
<proteinExistence type="predicted"/>
<evidence type="ECO:0000259" key="10">
    <source>
        <dbReference type="PROSITE" id="PS50157"/>
    </source>
</evidence>
<dbReference type="InterPro" id="IPR013087">
    <property type="entry name" value="Znf_C2H2_type"/>
</dbReference>
<organism evidence="11">
    <name type="scientific">Oppiella nova</name>
    <dbReference type="NCBI Taxonomy" id="334625"/>
    <lineage>
        <taxon>Eukaryota</taxon>
        <taxon>Metazoa</taxon>
        <taxon>Ecdysozoa</taxon>
        <taxon>Arthropoda</taxon>
        <taxon>Chelicerata</taxon>
        <taxon>Arachnida</taxon>
        <taxon>Acari</taxon>
        <taxon>Acariformes</taxon>
        <taxon>Sarcoptiformes</taxon>
        <taxon>Oribatida</taxon>
        <taxon>Brachypylina</taxon>
        <taxon>Oppioidea</taxon>
        <taxon>Oppiidae</taxon>
        <taxon>Oppiella</taxon>
    </lineage>
</organism>
<dbReference type="Proteomes" id="UP000728032">
    <property type="component" value="Unassembled WGS sequence"/>
</dbReference>
<feature type="domain" description="C2H2-type" evidence="10">
    <location>
        <begin position="195"/>
        <end position="225"/>
    </location>
</feature>
<keyword evidence="5" id="KW-0862">Zinc</keyword>
<keyword evidence="2" id="KW-0479">Metal-binding</keyword>
<dbReference type="EMBL" id="OC917396">
    <property type="protein sequence ID" value="CAD7646942.1"/>
    <property type="molecule type" value="Genomic_DNA"/>
</dbReference>
<evidence type="ECO:0000256" key="1">
    <source>
        <dbReference type="ARBA" id="ARBA00004123"/>
    </source>
</evidence>
<dbReference type="AlphaFoldDB" id="A0A7R9LS91"/>
<name>A0A7R9LS91_9ACAR</name>
<dbReference type="PANTHER" id="PTHR46179:SF13">
    <property type="entry name" value="C2H2-TYPE DOMAIN-CONTAINING PROTEIN"/>
    <property type="match status" value="1"/>
</dbReference>
<keyword evidence="8" id="KW-0539">Nucleus</keyword>
<dbReference type="Gene3D" id="3.30.160.60">
    <property type="entry name" value="Classic Zinc Finger"/>
    <property type="match status" value="4"/>
</dbReference>
<dbReference type="FunFam" id="3.30.160.60:FF:000100">
    <property type="entry name" value="Zinc finger 45-like"/>
    <property type="match status" value="1"/>
</dbReference>